<protein>
    <submittedName>
        <fullName evidence="2">Uncharacterized protein</fullName>
    </submittedName>
</protein>
<accession>A0A8H9LE85</accession>
<organism evidence="2 3">
    <name type="scientific">Actinomyces gaoshouyii</name>
    <dbReference type="NCBI Taxonomy" id="1960083"/>
    <lineage>
        <taxon>Bacteria</taxon>
        <taxon>Bacillati</taxon>
        <taxon>Actinomycetota</taxon>
        <taxon>Actinomycetes</taxon>
        <taxon>Actinomycetales</taxon>
        <taxon>Actinomycetaceae</taxon>
        <taxon>Actinomyces</taxon>
    </lineage>
</organism>
<reference evidence="2" key="2">
    <citation type="submission" date="2020-09" db="EMBL/GenBank/DDBJ databases">
        <authorList>
            <person name="Sun Q."/>
            <person name="Zhou Y."/>
        </authorList>
    </citation>
    <scope>NUCLEOTIDE SEQUENCE</scope>
    <source>
        <strain evidence="2">CGMCC 4.7372</strain>
    </source>
</reference>
<evidence type="ECO:0000313" key="3">
    <source>
        <dbReference type="Proteomes" id="UP000614239"/>
    </source>
</evidence>
<evidence type="ECO:0000256" key="1">
    <source>
        <dbReference type="SAM" id="MobiDB-lite"/>
    </source>
</evidence>
<evidence type="ECO:0000313" key="2">
    <source>
        <dbReference type="EMBL" id="GGO95699.1"/>
    </source>
</evidence>
<dbReference type="AlphaFoldDB" id="A0A8H9LE85"/>
<name>A0A8H9LE85_9ACTO</name>
<feature type="region of interest" description="Disordered" evidence="1">
    <location>
        <begin position="36"/>
        <end position="67"/>
    </location>
</feature>
<sequence length="67" mass="7382">MCGTYGGTIVDVRARSQAEARYLAARPPLLTCLWRKPVENSGGRRAPDRRGRTSGPLKGRREGVEDL</sequence>
<dbReference type="Proteomes" id="UP000614239">
    <property type="component" value="Unassembled WGS sequence"/>
</dbReference>
<comment type="caution">
    <text evidence="2">The sequence shown here is derived from an EMBL/GenBank/DDBJ whole genome shotgun (WGS) entry which is preliminary data.</text>
</comment>
<proteinExistence type="predicted"/>
<keyword evidence="3" id="KW-1185">Reference proteome</keyword>
<gene>
    <name evidence="2" type="ORF">GCM10011612_04180</name>
</gene>
<dbReference type="EMBL" id="BMNJ01000001">
    <property type="protein sequence ID" value="GGO95699.1"/>
    <property type="molecule type" value="Genomic_DNA"/>
</dbReference>
<reference evidence="2" key="1">
    <citation type="journal article" date="2014" name="Int. J. Syst. Evol. Microbiol.">
        <title>Complete genome sequence of Corynebacterium casei LMG S-19264T (=DSM 44701T), isolated from a smear-ripened cheese.</title>
        <authorList>
            <consortium name="US DOE Joint Genome Institute (JGI-PGF)"/>
            <person name="Walter F."/>
            <person name="Albersmeier A."/>
            <person name="Kalinowski J."/>
            <person name="Ruckert C."/>
        </authorList>
    </citation>
    <scope>NUCLEOTIDE SEQUENCE</scope>
    <source>
        <strain evidence="2">CGMCC 4.7372</strain>
    </source>
</reference>